<dbReference type="EMBL" id="JAAAUY010000958">
    <property type="protein sequence ID" value="KAF9325214.1"/>
    <property type="molecule type" value="Genomic_DNA"/>
</dbReference>
<evidence type="ECO:0000256" key="5">
    <source>
        <dbReference type="SAM" id="MobiDB-lite"/>
    </source>
</evidence>
<feature type="region of interest" description="Disordered" evidence="5">
    <location>
        <begin position="877"/>
        <end position="904"/>
    </location>
</feature>
<proteinExistence type="predicted"/>
<evidence type="ECO:0000313" key="6">
    <source>
        <dbReference type="EMBL" id="KAF9325214.1"/>
    </source>
</evidence>
<feature type="compositionally biased region" description="Basic residues" evidence="5">
    <location>
        <begin position="760"/>
        <end position="769"/>
    </location>
</feature>
<evidence type="ECO:0000256" key="3">
    <source>
        <dbReference type="ARBA" id="ARBA00022614"/>
    </source>
</evidence>
<dbReference type="InterPro" id="IPR001611">
    <property type="entry name" value="Leu-rich_rpt"/>
</dbReference>
<feature type="region of interest" description="Disordered" evidence="5">
    <location>
        <begin position="831"/>
        <end position="853"/>
    </location>
</feature>
<dbReference type="GO" id="GO:0005737">
    <property type="term" value="C:cytoplasm"/>
    <property type="evidence" value="ECO:0007669"/>
    <property type="project" value="UniProtKB-SubCell"/>
</dbReference>
<dbReference type="PANTHER" id="PTHR15454:SF69">
    <property type="entry name" value="SERINE_THREONINE-PROTEIN KINASE 11-INTERACTING PROTEIN"/>
    <property type="match status" value="1"/>
</dbReference>
<organism evidence="6 7">
    <name type="scientific">Podila minutissima</name>
    <dbReference type="NCBI Taxonomy" id="64525"/>
    <lineage>
        <taxon>Eukaryota</taxon>
        <taxon>Fungi</taxon>
        <taxon>Fungi incertae sedis</taxon>
        <taxon>Mucoromycota</taxon>
        <taxon>Mortierellomycotina</taxon>
        <taxon>Mortierellomycetes</taxon>
        <taxon>Mortierellales</taxon>
        <taxon>Mortierellaceae</taxon>
        <taxon>Podila</taxon>
    </lineage>
</organism>
<feature type="compositionally biased region" description="Acidic residues" evidence="5">
    <location>
        <begin position="372"/>
        <end position="381"/>
    </location>
</feature>
<keyword evidence="3" id="KW-0433">Leucine-rich repeat</keyword>
<keyword evidence="2" id="KW-0963">Cytoplasm</keyword>
<reference evidence="6" key="1">
    <citation type="journal article" date="2020" name="Fungal Divers.">
        <title>Resolving the Mortierellaceae phylogeny through synthesis of multi-gene phylogenetics and phylogenomics.</title>
        <authorList>
            <person name="Vandepol N."/>
            <person name="Liber J."/>
            <person name="Desiro A."/>
            <person name="Na H."/>
            <person name="Kennedy M."/>
            <person name="Barry K."/>
            <person name="Grigoriev I.V."/>
            <person name="Miller A.N."/>
            <person name="O'Donnell K."/>
            <person name="Stajich J.E."/>
            <person name="Bonito G."/>
        </authorList>
    </citation>
    <scope>NUCLEOTIDE SEQUENCE</scope>
    <source>
        <strain evidence="6">NVP1</strain>
    </source>
</reference>
<name>A0A9P5VI73_9FUNG</name>
<dbReference type="AlphaFoldDB" id="A0A9P5VI73"/>
<feature type="region of interest" description="Disordered" evidence="5">
    <location>
        <begin position="781"/>
        <end position="805"/>
    </location>
</feature>
<feature type="region of interest" description="Disordered" evidence="5">
    <location>
        <begin position="372"/>
        <end position="397"/>
    </location>
</feature>
<gene>
    <name evidence="6" type="ORF">BG006_011284</name>
</gene>
<dbReference type="Gene3D" id="3.80.10.10">
    <property type="entry name" value="Ribonuclease Inhibitor"/>
    <property type="match status" value="1"/>
</dbReference>
<accession>A0A9P5VI73</accession>
<dbReference type="PROSITE" id="PS51450">
    <property type="entry name" value="LRR"/>
    <property type="match status" value="2"/>
</dbReference>
<dbReference type="PANTHER" id="PTHR15454">
    <property type="entry name" value="NISCHARIN RELATED"/>
    <property type="match status" value="1"/>
</dbReference>
<evidence type="ECO:0000313" key="7">
    <source>
        <dbReference type="Proteomes" id="UP000696485"/>
    </source>
</evidence>
<comment type="caution">
    <text evidence="6">The sequence shown here is derived from an EMBL/GenBank/DDBJ whole genome shotgun (WGS) entry which is preliminary data.</text>
</comment>
<protein>
    <recommendedName>
        <fullName evidence="8">Leucine-rich repeat-containing protein</fullName>
    </recommendedName>
</protein>
<evidence type="ECO:0000256" key="4">
    <source>
        <dbReference type="ARBA" id="ARBA00022737"/>
    </source>
</evidence>
<evidence type="ECO:0008006" key="8">
    <source>
        <dbReference type="Google" id="ProtNLM"/>
    </source>
</evidence>
<feature type="compositionally biased region" description="Low complexity" evidence="5">
    <location>
        <begin position="382"/>
        <end position="394"/>
    </location>
</feature>
<dbReference type="Proteomes" id="UP000696485">
    <property type="component" value="Unassembled WGS sequence"/>
</dbReference>
<evidence type="ECO:0000256" key="2">
    <source>
        <dbReference type="ARBA" id="ARBA00022490"/>
    </source>
</evidence>
<dbReference type="SUPFAM" id="SSF52075">
    <property type="entry name" value="Outer arm dynein light chain 1"/>
    <property type="match status" value="1"/>
</dbReference>
<sequence>MDTPIEGDSYVRTLSHYLRSNQRRLLPQPTSTSGNATARAILMPADPMAAAYQSMMASLWTATTQVVNSITPPPDGRDTPDKDLYDGAWDGTGSIAADTSPRERQLHLQAQLKAPILPLDLYYLMYILERFEEVGIELDRWEGLTPCIVGDSTPRVIKSDDDDKDGVPNPITYPSFPTPAATRPQSIRSFQSTAISTLTLITGWKQWSAASSQENITITDDIHFIHRFMKKVPGLRLVSKIPPGLHVQGRGRIDGYSANAILNLFSTGQDGMSKPMQLPVLSLFPALTHLEIHKIPPRCIDGWEVLMKQLRSLVVVQADIEDVYDVMVAAVVNSERRRRQKHFKEQNRAVQIMQEQQEALKDAALVSKEIDTIQEEEEGETENTTTTNGSSEGEVGSLGASASVPMITSISLPEEELDDSTILASLEMWPHLHHLSLTDNGLPALAHNDTFSYTHSVVSLDLSHNLLLSPPSGLIHLHNLHELNLSYNMISGVQSIYQILGNISVLDLRGNRLESLSGLERLWNLEKVDVRENHLDEAAEVGRLAALPQIREVWAERNPFCVIQQKHRLEILAVFKANGHDLLLDGTFASFTERRSLANLSPSSFSTTISSINNVANIPAASAPAATLSKELAPSHQHYNSGEYPTRPVSWHVSGTSPPMGGPAPPVSKLVKKKLMKASNRVKRVVNLDSDHEEDTATAVHEGEVKGIEILLSDNEIVSPRVSLLGSPVAIKKPKKKKSPKGDTTLSPKDDEAINNKANLRVKKKASKKKSINFVADDTITTSTTSHSHPHPEDSHATTSGDDVDHSLCRGGHHVHRLAHLERSLATVQFERPSSSNFPAGSSPDKPSQHMRHPSRGILKRAQTMGIGGANIGLVLPGPASPTRPLRPSSPIGSMSSDDGGADGYRRRIEAMRNEAGSNWLKVLAEMDKDILHTRDDSHL</sequence>
<evidence type="ECO:0000256" key="1">
    <source>
        <dbReference type="ARBA" id="ARBA00004496"/>
    </source>
</evidence>
<feature type="region of interest" description="Disordered" evidence="5">
    <location>
        <begin position="729"/>
        <end position="769"/>
    </location>
</feature>
<comment type="subcellular location">
    <subcellularLocation>
        <location evidence="1">Cytoplasm</location>
    </subcellularLocation>
</comment>
<keyword evidence="4" id="KW-0677">Repeat</keyword>
<keyword evidence="7" id="KW-1185">Reference proteome</keyword>
<dbReference type="InterPro" id="IPR032675">
    <property type="entry name" value="LRR_dom_sf"/>
</dbReference>